<keyword evidence="5" id="KW-0808">Transferase</keyword>
<evidence type="ECO:0000256" key="3">
    <source>
        <dbReference type="ARBA" id="ARBA00012438"/>
    </source>
</evidence>
<feature type="transmembrane region" description="Helical" evidence="11">
    <location>
        <begin position="52"/>
        <end position="75"/>
    </location>
</feature>
<dbReference type="EC" id="2.7.13.3" evidence="3"/>
<keyword evidence="10 11" id="KW-0472">Membrane</keyword>
<dbReference type="SMART" id="SM00387">
    <property type="entry name" value="HATPase_c"/>
    <property type="match status" value="1"/>
</dbReference>
<evidence type="ECO:0000256" key="1">
    <source>
        <dbReference type="ARBA" id="ARBA00000085"/>
    </source>
</evidence>
<reference evidence="15" key="1">
    <citation type="journal article" date="2019" name="Int. J. Syst. Evol. Microbiol.">
        <title>The Global Catalogue of Microorganisms (GCM) 10K type strain sequencing project: providing services to taxonomists for standard genome sequencing and annotation.</title>
        <authorList>
            <consortium name="The Broad Institute Genomics Platform"/>
            <consortium name="The Broad Institute Genome Sequencing Center for Infectious Disease"/>
            <person name="Wu L."/>
            <person name="Ma J."/>
        </authorList>
    </citation>
    <scope>NUCLEOTIDE SEQUENCE [LARGE SCALE GENOMIC DNA]</scope>
    <source>
        <strain evidence="15">JCM 17687</strain>
    </source>
</reference>
<dbReference type="InterPro" id="IPR004358">
    <property type="entry name" value="Sig_transdc_His_kin-like_C"/>
</dbReference>
<evidence type="ECO:0000256" key="7">
    <source>
        <dbReference type="ARBA" id="ARBA00022777"/>
    </source>
</evidence>
<protein>
    <recommendedName>
        <fullName evidence="3">histidine kinase</fullName>
        <ecNumber evidence="3">2.7.13.3</ecNumber>
    </recommendedName>
</protein>
<dbReference type="InterPro" id="IPR003594">
    <property type="entry name" value="HATPase_dom"/>
</dbReference>
<dbReference type="EMBL" id="BAABIW010000020">
    <property type="protein sequence ID" value="GAA5032130.1"/>
    <property type="molecule type" value="Genomic_DNA"/>
</dbReference>
<feature type="domain" description="HAMP" evidence="13">
    <location>
        <begin position="223"/>
        <end position="275"/>
    </location>
</feature>
<evidence type="ECO:0000256" key="4">
    <source>
        <dbReference type="ARBA" id="ARBA00022553"/>
    </source>
</evidence>
<dbReference type="RefSeq" id="WP_345508392.1">
    <property type="nucleotide sequence ID" value="NZ_BAABIW010000020.1"/>
</dbReference>
<keyword evidence="15" id="KW-1185">Reference proteome</keyword>
<dbReference type="Gene3D" id="6.10.340.10">
    <property type="match status" value="1"/>
</dbReference>
<name>A0ABP9JHB0_9MICO</name>
<organism evidence="14 15">
    <name type="scientific">Terrabacter aeriphilus</name>
    <dbReference type="NCBI Taxonomy" id="515662"/>
    <lineage>
        <taxon>Bacteria</taxon>
        <taxon>Bacillati</taxon>
        <taxon>Actinomycetota</taxon>
        <taxon>Actinomycetes</taxon>
        <taxon>Micrococcales</taxon>
        <taxon>Intrasporangiaceae</taxon>
        <taxon>Terrabacter</taxon>
    </lineage>
</organism>
<dbReference type="SMART" id="SM00304">
    <property type="entry name" value="HAMP"/>
    <property type="match status" value="2"/>
</dbReference>
<dbReference type="Proteomes" id="UP001500427">
    <property type="component" value="Unassembled WGS sequence"/>
</dbReference>
<dbReference type="InterPro" id="IPR036097">
    <property type="entry name" value="HisK_dim/P_sf"/>
</dbReference>
<evidence type="ECO:0000256" key="11">
    <source>
        <dbReference type="SAM" id="Phobius"/>
    </source>
</evidence>
<proteinExistence type="predicted"/>
<keyword evidence="8 11" id="KW-1133">Transmembrane helix</keyword>
<evidence type="ECO:0000313" key="15">
    <source>
        <dbReference type="Proteomes" id="UP001500427"/>
    </source>
</evidence>
<evidence type="ECO:0000259" key="12">
    <source>
        <dbReference type="PROSITE" id="PS50109"/>
    </source>
</evidence>
<comment type="caution">
    <text evidence="14">The sequence shown here is derived from an EMBL/GenBank/DDBJ whole genome shotgun (WGS) entry which is preliminary data.</text>
</comment>
<dbReference type="InterPro" id="IPR050428">
    <property type="entry name" value="TCS_sensor_his_kinase"/>
</dbReference>
<evidence type="ECO:0000256" key="5">
    <source>
        <dbReference type="ARBA" id="ARBA00022679"/>
    </source>
</evidence>
<keyword evidence="4" id="KW-0597">Phosphoprotein</keyword>
<keyword evidence="6 11" id="KW-0812">Transmembrane</keyword>
<evidence type="ECO:0000256" key="10">
    <source>
        <dbReference type="ARBA" id="ARBA00023136"/>
    </source>
</evidence>
<dbReference type="Pfam" id="PF00672">
    <property type="entry name" value="HAMP"/>
    <property type="match status" value="1"/>
</dbReference>
<sequence length="507" mass="52890">MTDDAGDAVAGDAVAGDRGSAARPRAGLGRVFADRLRRAGWRLPGLGLRATVTVSFAAGALALSVLLSVGTYVAARHYLVDQRERVALRQAFVDASVIRDGLLTSGARTSDVIGSISPPSGSDVVLNRNGRWFSSSLREGSTSVPADVADAATAGTVTLAWTRTSSGPGIVVGVPLPAVRARFFEVTSTTELAATLSTLTNVLASFAVVTTLSGALVGRAASRRLVAPLDSIAGAAARIAVGELGTRLPGTDDPDLAVIVGSFNSMVETLQERIERDARFAADLSHELRSPLTTLKASVDVLSRRREELSPRSQQALDLVAVELDRLHRSLEDLLELGRLDAGVVTRELTATDLAELVRHALRDSRRPVEVLDDGSSAAGTGTAPELPVLVDRGQLHRALLNLFGNAETHGGGLTAVTVRRSGDQAVVLVDDAGDGVAPADRERIFERFARAGSRGSRPGTGLGLSLVAETMRAHGGAVWCTEAPGGGGRFVVRLPLRPAGDAEVRA</sequence>
<dbReference type="InterPro" id="IPR005467">
    <property type="entry name" value="His_kinase_dom"/>
</dbReference>
<dbReference type="CDD" id="cd00082">
    <property type="entry name" value="HisKA"/>
    <property type="match status" value="1"/>
</dbReference>
<evidence type="ECO:0000256" key="9">
    <source>
        <dbReference type="ARBA" id="ARBA00023012"/>
    </source>
</evidence>
<dbReference type="InterPro" id="IPR003661">
    <property type="entry name" value="HisK_dim/P_dom"/>
</dbReference>
<gene>
    <name evidence="14" type="ORF">GCM10023258_30840</name>
</gene>
<keyword evidence="7 14" id="KW-0418">Kinase</keyword>
<dbReference type="SMART" id="SM00388">
    <property type="entry name" value="HisKA"/>
    <property type="match status" value="1"/>
</dbReference>
<evidence type="ECO:0000259" key="13">
    <source>
        <dbReference type="PROSITE" id="PS50885"/>
    </source>
</evidence>
<dbReference type="Gene3D" id="3.30.565.10">
    <property type="entry name" value="Histidine kinase-like ATPase, C-terminal domain"/>
    <property type="match status" value="1"/>
</dbReference>
<dbReference type="CDD" id="cd06225">
    <property type="entry name" value="HAMP"/>
    <property type="match status" value="1"/>
</dbReference>
<dbReference type="Pfam" id="PF02518">
    <property type="entry name" value="HATPase_c"/>
    <property type="match status" value="1"/>
</dbReference>
<dbReference type="PANTHER" id="PTHR45436">
    <property type="entry name" value="SENSOR HISTIDINE KINASE YKOH"/>
    <property type="match status" value="1"/>
</dbReference>
<dbReference type="GO" id="GO:0016301">
    <property type="term" value="F:kinase activity"/>
    <property type="evidence" value="ECO:0007669"/>
    <property type="project" value="UniProtKB-KW"/>
</dbReference>
<dbReference type="InterPro" id="IPR036890">
    <property type="entry name" value="HATPase_C_sf"/>
</dbReference>
<dbReference type="CDD" id="cd00075">
    <property type="entry name" value="HATPase"/>
    <property type="match status" value="1"/>
</dbReference>
<dbReference type="PROSITE" id="PS50885">
    <property type="entry name" value="HAMP"/>
    <property type="match status" value="1"/>
</dbReference>
<dbReference type="Pfam" id="PF00512">
    <property type="entry name" value="HisKA"/>
    <property type="match status" value="1"/>
</dbReference>
<evidence type="ECO:0000256" key="2">
    <source>
        <dbReference type="ARBA" id="ARBA00004236"/>
    </source>
</evidence>
<dbReference type="PRINTS" id="PR00344">
    <property type="entry name" value="BCTRLSENSOR"/>
</dbReference>
<feature type="domain" description="Histidine kinase" evidence="12">
    <location>
        <begin position="283"/>
        <end position="499"/>
    </location>
</feature>
<evidence type="ECO:0000256" key="6">
    <source>
        <dbReference type="ARBA" id="ARBA00022692"/>
    </source>
</evidence>
<accession>A0ABP9JHB0</accession>
<evidence type="ECO:0000256" key="8">
    <source>
        <dbReference type="ARBA" id="ARBA00022989"/>
    </source>
</evidence>
<evidence type="ECO:0000313" key="14">
    <source>
        <dbReference type="EMBL" id="GAA5032130.1"/>
    </source>
</evidence>
<dbReference type="Gene3D" id="1.10.287.130">
    <property type="match status" value="1"/>
</dbReference>
<dbReference type="SUPFAM" id="SSF47384">
    <property type="entry name" value="Homodimeric domain of signal transducing histidine kinase"/>
    <property type="match status" value="1"/>
</dbReference>
<comment type="subcellular location">
    <subcellularLocation>
        <location evidence="2">Cell membrane</location>
    </subcellularLocation>
</comment>
<dbReference type="PANTHER" id="PTHR45436:SF5">
    <property type="entry name" value="SENSOR HISTIDINE KINASE TRCS"/>
    <property type="match status" value="1"/>
</dbReference>
<dbReference type="InterPro" id="IPR003660">
    <property type="entry name" value="HAMP_dom"/>
</dbReference>
<dbReference type="SUPFAM" id="SSF55874">
    <property type="entry name" value="ATPase domain of HSP90 chaperone/DNA topoisomerase II/histidine kinase"/>
    <property type="match status" value="1"/>
</dbReference>
<dbReference type="SUPFAM" id="SSF158472">
    <property type="entry name" value="HAMP domain-like"/>
    <property type="match status" value="1"/>
</dbReference>
<dbReference type="PROSITE" id="PS50109">
    <property type="entry name" value="HIS_KIN"/>
    <property type="match status" value="1"/>
</dbReference>
<comment type="catalytic activity">
    <reaction evidence="1">
        <text>ATP + protein L-histidine = ADP + protein N-phospho-L-histidine.</text>
        <dbReference type="EC" id="2.7.13.3"/>
    </reaction>
</comment>
<keyword evidence="9" id="KW-0902">Two-component regulatory system</keyword>